<keyword evidence="2" id="KW-1185">Reference proteome</keyword>
<dbReference type="RefSeq" id="WP_150590739.1">
    <property type="nucleotide sequence ID" value="NZ_CABPSH010000010.1"/>
</dbReference>
<proteinExistence type="predicted"/>
<dbReference type="Proteomes" id="UP000400981">
    <property type="component" value="Unassembled WGS sequence"/>
</dbReference>
<gene>
    <name evidence="1" type="ORF">PEP31012_03680</name>
</gene>
<evidence type="ECO:0000313" key="1">
    <source>
        <dbReference type="EMBL" id="VVE31097.1"/>
    </source>
</evidence>
<reference evidence="1 2" key="1">
    <citation type="submission" date="2019-08" db="EMBL/GenBank/DDBJ databases">
        <authorList>
            <person name="Peeters C."/>
        </authorList>
    </citation>
    <scope>NUCLEOTIDE SEQUENCE [LARGE SCALE GENOMIC DNA]</scope>
    <source>
        <strain evidence="1 2">LMG 31012</strain>
    </source>
</reference>
<dbReference type="AlphaFoldDB" id="A0A5E4X456"/>
<dbReference type="EMBL" id="CABPSH010000010">
    <property type="protein sequence ID" value="VVE31097.1"/>
    <property type="molecule type" value="Genomic_DNA"/>
</dbReference>
<sequence>MADKHISGPWSCVPSIPEEGVECFWIENGVQRITAVDGPQNEEREATACLIAAAPELLEVLDAINESVESLHATVGLIAARSEFEEDVHFHEKWAMDELLSKVERARAALSKARGEQV</sequence>
<name>A0A5E4X456_9BURK</name>
<accession>A0A5E4X456</accession>
<protein>
    <submittedName>
        <fullName evidence="1">Uncharacterized protein</fullName>
    </submittedName>
</protein>
<dbReference type="OrthoDB" id="8482145at2"/>
<evidence type="ECO:0000313" key="2">
    <source>
        <dbReference type="Proteomes" id="UP000400981"/>
    </source>
</evidence>
<organism evidence="1 2">
    <name type="scientific">Pandoraea eparura</name>
    <dbReference type="NCBI Taxonomy" id="2508291"/>
    <lineage>
        <taxon>Bacteria</taxon>
        <taxon>Pseudomonadati</taxon>
        <taxon>Pseudomonadota</taxon>
        <taxon>Betaproteobacteria</taxon>
        <taxon>Burkholderiales</taxon>
        <taxon>Burkholderiaceae</taxon>
        <taxon>Pandoraea</taxon>
    </lineage>
</organism>